<dbReference type="GeneID" id="8101250"/>
<dbReference type="InParanoid" id="B8LTP4"/>
<feature type="compositionally biased region" description="Acidic residues" evidence="8">
    <location>
        <begin position="273"/>
        <end position="283"/>
    </location>
</feature>
<sequence>MDASSLCDTISGSPHGFLVPSNELHLTSRLATKNFLDPLAASLATFQDGQNKSQKNARRDKKYTPKYRFRVQKLHLDGFSVGQVWEQALSHDIEETAKSLQKSGSKKRLHSPRSIASDQDDNSLEDEDSQSDLGSQFDAEDSDLESVDMEDMEEEDDDGEEGSDNGLEDESNANPSASEDAISETYVEDRFGLNDGFFSIDDFNKQTEYFERMDERGDQDELSDGEEIDWHADPTSVTALSTRPTKSGRSAMEKDEIEDSEDSDAGPTFDDAGFGEDDRDEELQNNADWLDTNDIKYDDFFAPPPRKASKKKARPLPKTQPTAAAPTDDDVERAISDVRRDLFEDFSDEADSDVDMGAGETEGGRSTHEKQKAKIADEIRRLEMANVAKKEWMLAGEAKGTQRPLNSLIEEDLEFERVGKPVPVVTNETSEEIEQLIKRRIIAKEFDEVVRRLPDSIRQHDISRGRVEVDQTKPQQSLAELYENEHLRATDPSYVDQKNEKLKREHAEIAQLWKSTSSQLDALSNWHYKPSVPQPNINVITDVATVMMEDARPGGAAIVGEQGTLAPQEVYNPKDAGGLGGEVVLKNGVSVAKDEMSREEKSRRRRNEKKKFKATSQQPGKQKKTDEGQQILSDLKKGGVQMVGQGGELQSLNERRKSGNAAATQSDSLKL</sequence>
<dbReference type="OMA" id="HFAEDFG"/>
<proteinExistence type="inferred from homology"/>
<feature type="region of interest" description="Disordered" evidence="8">
    <location>
        <begin position="209"/>
        <end position="377"/>
    </location>
</feature>
<evidence type="ECO:0000256" key="2">
    <source>
        <dbReference type="ARBA" id="ARBA00022517"/>
    </source>
</evidence>
<dbReference type="PhylomeDB" id="B8LTP4"/>
<name>B8LTP4_TALSN</name>
<feature type="region of interest" description="Disordered" evidence="8">
    <location>
        <begin position="593"/>
        <end position="671"/>
    </location>
</feature>
<dbReference type="GO" id="GO:0005732">
    <property type="term" value="C:sno(s)RNA-containing ribonucleoprotein complex"/>
    <property type="evidence" value="ECO:0007669"/>
    <property type="project" value="UniProtKB-UniRule"/>
</dbReference>
<dbReference type="STRING" id="441959.B8LTP4"/>
<feature type="compositionally biased region" description="Basic residues" evidence="8">
    <location>
        <begin position="603"/>
        <end position="613"/>
    </location>
</feature>
<dbReference type="Pfam" id="PF04006">
    <property type="entry name" value="Mpp10"/>
    <property type="match status" value="1"/>
</dbReference>
<feature type="compositionally biased region" description="Acidic residues" evidence="8">
    <location>
        <begin position="138"/>
        <end position="171"/>
    </location>
</feature>
<feature type="compositionally biased region" description="Acidic residues" evidence="8">
    <location>
        <begin position="344"/>
        <end position="354"/>
    </location>
</feature>
<evidence type="ECO:0000256" key="7">
    <source>
        <dbReference type="PIRNR" id="PIRNR017300"/>
    </source>
</evidence>
<dbReference type="GO" id="GO:0006364">
    <property type="term" value="P:rRNA processing"/>
    <property type="evidence" value="ECO:0007669"/>
    <property type="project" value="UniProtKB-KW"/>
</dbReference>
<feature type="compositionally biased region" description="Acidic residues" evidence="8">
    <location>
        <begin position="217"/>
        <end position="227"/>
    </location>
</feature>
<keyword evidence="2 7" id="KW-0690">Ribosome biogenesis</keyword>
<dbReference type="PIRSF" id="PIRSF017300">
    <property type="entry name" value="snoRNP_Mpp10"/>
    <property type="match status" value="1"/>
</dbReference>
<feature type="compositionally biased region" description="Basic and acidic residues" evidence="8">
    <location>
        <begin position="362"/>
        <end position="377"/>
    </location>
</feature>
<feature type="compositionally biased region" description="Polar residues" evidence="8">
    <location>
        <begin position="661"/>
        <end position="671"/>
    </location>
</feature>
<evidence type="ECO:0000313" key="10">
    <source>
        <dbReference type="Proteomes" id="UP000001745"/>
    </source>
</evidence>
<dbReference type="VEuPathDB" id="FungiDB:TSTA_070460"/>
<reference evidence="10" key="1">
    <citation type="journal article" date="2015" name="Genome Announc.">
        <title>Genome sequence of the AIDS-associated pathogen Penicillium marneffei (ATCC18224) and its near taxonomic relative Talaromyces stipitatus (ATCC10500).</title>
        <authorList>
            <person name="Nierman W.C."/>
            <person name="Fedorova-Abrams N.D."/>
            <person name="Andrianopoulos A."/>
        </authorList>
    </citation>
    <scope>NUCLEOTIDE SEQUENCE [LARGE SCALE GENOMIC DNA]</scope>
    <source>
        <strain evidence="10">ATCC 10500 / CBS 375.48 / QM 6759 / NRRL 1006</strain>
    </source>
</reference>
<feature type="compositionally biased region" description="Basic and acidic residues" evidence="8">
    <location>
        <begin position="332"/>
        <end position="343"/>
    </location>
</feature>
<evidence type="ECO:0000256" key="6">
    <source>
        <dbReference type="ARBA" id="ARBA00029455"/>
    </source>
</evidence>
<feature type="compositionally biased region" description="Acidic residues" evidence="8">
    <location>
        <begin position="118"/>
        <end position="130"/>
    </location>
</feature>
<dbReference type="GO" id="GO:0032040">
    <property type="term" value="C:small-subunit processome"/>
    <property type="evidence" value="ECO:0007669"/>
    <property type="project" value="TreeGrafter"/>
</dbReference>
<keyword evidence="10" id="KW-1185">Reference proteome</keyword>
<dbReference type="InterPro" id="IPR012173">
    <property type="entry name" value="Mpp10"/>
</dbReference>
<dbReference type="FunCoup" id="B8LTP4">
    <property type="interactions" value="956"/>
</dbReference>
<dbReference type="GO" id="GO:0034457">
    <property type="term" value="C:Mpp10 complex"/>
    <property type="evidence" value="ECO:0007669"/>
    <property type="project" value="UniProtKB-UniRule"/>
</dbReference>
<dbReference type="HOGENOM" id="CLU_011271_1_0_1"/>
<protein>
    <recommendedName>
        <fullName evidence="7">U3 small nucleolar ribonucleoprotein protein MPP10</fullName>
    </recommendedName>
</protein>
<comment type="similarity">
    <text evidence="6 7">Belongs to the MPP10 family.</text>
</comment>
<keyword evidence="5 7" id="KW-0687">Ribonucleoprotein</keyword>
<dbReference type="PANTHER" id="PTHR17039:SF0">
    <property type="entry name" value="U3 SMALL NUCLEOLAR RIBONUCLEOPROTEIN PROTEIN MPP10"/>
    <property type="match status" value="1"/>
</dbReference>
<comment type="subcellular location">
    <subcellularLocation>
        <location evidence="1 7">Nucleus</location>
        <location evidence="1 7">Nucleolus</location>
    </subcellularLocation>
</comment>
<dbReference type="AlphaFoldDB" id="B8LTP4"/>
<feature type="compositionally biased region" description="Polar residues" evidence="8">
    <location>
        <begin position="235"/>
        <end position="248"/>
    </location>
</feature>
<dbReference type="OrthoDB" id="445326at2759"/>
<feature type="compositionally biased region" description="Basic and acidic residues" evidence="8">
    <location>
        <begin position="593"/>
        <end position="602"/>
    </location>
</feature>
<dbReference type="Proteomes" id="UP000001745">
    <property type="component" value="Unassembled WGS sequence"/>
</dbReference>
<dbReference type="EMBL" id="EQ962652">
    <property type="protein sequence ID" value="EED23636.1"/>
    <property type="molecule type" value="Genomic_DNA"/>
</dbReference>
<feature type="compositionally biased region" description="Acidic residues" evidence="8">
    <location>
        <begin position="255"/>
        <end position="264"/>
    </location>
</feature>
<dbReference type="RefSeq" id="XP_002341023.1">
    <property type="nucleotide sequence ID" value="XM_002340982.1"/>
</dbReference>
<comment type="function">
    <text evidence="7">Involved in nucleolar processing of pre-18S ribosomal RNA.</text>
</comment>
<organism evidence="9 10">
    <name type="scientific">Talaromyces stipitatus (strain ATCC 10500 / CBS 375.48 / QM 6759 / NRRL 1006)</name>
    <name type="common">Penicillium stipitatum</name>
    <dbReference type="NCBI Taxonomy" id="441959"/>
    <lineage>
        <taxon>Eukaryota</taxon>
        <taxon>Fungi</taxon>
        <taxon>Dikarya</taxon>
        <taxon>Ascomycota</taxon>
        <taxon>Pezizomycotina</taxon>
        <taxon>Eurotiomycetes</taxon>
        <taxon>Eurotiomycetidae</taxon>
        <taxon>Eurotiales</taxon>
        <taxon>Trichocomaceae</taxon>
        <taxon>Talaromyces</taxon>
        <taxon>Talaromyces sect. Talaromyces</taxon>
    </lineage>
</organism>
<evidence type="ECO:0000256" key="8">
    <source>
        <dbReference type="SAM" id="MobiDB-lite"/>
    </source>
</evidence>
<gene>
    <name evidence="9" type="ORF">TSTA_070460</name>
</gene>
<keyword evidence="4 7" id="KW-0539">Nucleus</keyword>
<dbReference type="PANTHER" id="PTHR17039">
    <property type="entry name" value="U3 SMALL NUCLEOLAR RIBONUCLEOPROTEIN PROTEIN MPP10"/>
    <property type="match status" value="1"/>
</dbReference>
<keyword evidence="3 7" id="KW-0698">rRNA processing</keyword>
<evidence type="ECO:0000256" key="3">
    <source>
        <dbReference type="ARBA" id="ARBA00022552"/>
    </source>
</evidence>
<evidence type="ECO:0000313" key="9">
    <source>
        <dbReference type="EMBL" id="EED23636.1"/>
    </source>
</evidence>
<evidence type="ECO:0000256" key="1">
    <source>
        <dbReference type="ARBA" id="ARBA00004604"/>
    </source>
</evidence>
<feature type="region of interest" description="Disordered" evidence="8">
    <location>
        <begin position="96"/>
        <end position="187"/>
    </location>
</feature>
<evidence type="ECO:0000256" key="4">
    <source>
        <dbReference type="ARBA" id="ARBA00023242"/>
    </source>
</evidence>
<evidence type="ECO:0000256" key="5">
    <source>
        <dbReference type="ARBA" id="ARBA00023274"/>
    </source>
</evidence>
<dbReference type="eggNOG" id="KOG2600">
    <property type="taxonomic scope" value="Eukaryota"/>
</dbReference>
<accession>B8LTP4</accession>